<evidence type="ECO:0000313" key="2">
    <source>
        <dbReference type="Proteomes" id="UP000177932"/>
    </source>
</evidence>
<evidence type="ECO:0000313" key="1">
    <source>
        <dbReference type="EMBL" id="OGZ57359.1"/>
    </source>
</evidence>
<name>A0A1G2H4T5_9BACT</name>
<protein>
    <recommendedName>
        <fullName evidence="3">UDP-N-acetylglucosamine 2-epimerase domain-containing protein</fullName>
    </recommendedName>
</protein>
<gene>
    <name evidence="1" type="ORF">A2827_03685</name>
</gene>
<comment type="caution">
    <text evidence="1">The sequence shown here is derived from an EMBL/GenBank/DDBJ whole genome shotgun (WGS) entry which is preliminary data.</text>
</comment>
<organism evidence="1 2">
    <name type="scientific">Candidatus Spechtbacteria bacterium RIFCSPHIGHO2_01_FULL_43_30</name>
    <dbReference type="NCBI Taxonomy" id="1802158"/>
    <lineage>
        <taxon>Bacteria</taxon>
        <taxon>Candidatus Spechtiibacteriota</taxon>
    </lineage>
</organism>
<reference evidence="1 2" key="1">
    <citation type="journal article" date="2016" name="Nat. Commun.">
        <title>Thousands of microbial genomes shed light on interconnected biogeochemical processes in an aquifer system.</title>
        <authorList>
            <person name="Anantharaman K."/>
            <person name="Brown C.T."/>
            <person name="Hug L.A."/>
            <person name="Sharon I."/>
            <person name="Castelle C.J."/>
            <person name="Probst A.J."/>
            <person name="Thomas B.C."/>
            <person name="Singh A."/>
            <person name="Wilkins M.J."/>
            <person name="Karaoz U."/>
            <person name="Brodie E.L."/>
            <person name="Williams K.H."/>
            <person name="Hubbard S.S."/>
            <person name="Banfield J.F."/>
        </authorList>
    </citation>
    <scope>NUCLEOTIDE SEQUENCE [LARGE SCALE GENOMIC DNA]</scope>
</reference>
<evidence type="ECO:0008006" key="3">
    <source>
        <dbReference type="Google" id="ProtNLM"/>
    </source>
</evidence>
<dbReference type="STRING" id="1802158.A2827_03685"/>
<accession>A0A1G2H4T5</accession>
<dbReference type="SUPFAM" id="SSF53756">
    <property type="entry name" value="UDP-Glycosyltransferase/glycogen phosphorylase"/>
    <property type="match status" value="1"/>
</dbReference>
<dbReference type="GO" id="GO:0016020">
    <property type="term" value="C:membrane"/>
    <property type="evidence" value="ECO:0007669"/>
    <property type="project" value="InterPro"/>
</dbReference>
<dbReference type="InterPro" id="IPR007554">
    <property type="entry name" value="Glycerophosphate_synth"/>
</dbReference>
<dbReference type="GO" id="GO:0047355">
    <property type="term" value="F:CDP-glycerol glycerophosphotransferase activity"/>
    <property type="evidence" value="ECO:0007669"/>
    <property type="project" value="InterPro"/>
</dbReference>
<dbReference type="InterPro" id="IPR043148">
    <property type="entry name" value="TagF_C"/>
</dbReference>
<dbReference type="Gene3D" id="3.40.50.12580">
    <property type="match status" value="1"/>
</dbReference>
<sequence length="456" mass="52829">MIKTIFITLHDGETAKNIFRTGVWKILKSEYDVRFVLLVPEGKKDYYKNQFAGENVTVQTLEKLPLSKNQRFWHALLRHALPVSTEAINNKHLLAESGLNIFKYIVFQKIYFMSHSKSFRKLIQKISLRFLPRKSLENIFKKYNPCLVFSTNILSYEDSNLLIEAKKGNIVTVGADKSWDTTSTKGLMRVFPDYLIVANEFSKNDRARLHNYPLERIFISGMPQYDSYFRGEGIVSKEDFFSSLKLDPNKKLIFYCAIGDWLFQNEHQIVDIIDKQISRKEINFTSQILARPHPKYGGIDDKLKNTENVIMDRAATYTDSAVESWEFEQKDVNHLINCIYHCDVLVTTASTMTIEACIFDKPVINIAFDGYEQKPKSLSVSRYYGQRHYLPVTNSGGVKIVENEKDLASSINKYLENPEIDKDGRKRVVEMECHYNDGKAGERMAEFILMLINHEK</sequence>
<dbReference type="EMBL" id="MHOD01000032">
    <property type="protein sequence ID" value="OGZ57359.1"/>
    <property type="molecule type" value="Genomic_DNA"/>
</dbReference>
<dbReference type="Proteomes" id="UP000177932">
    <property type="component" value="Unassembled WGS sequence"/>
</dbReference>
<dbReference type="AlphaFoldDB" id="A0A1G2H4T5"/>
<dbReference type="Pfam" id="PF04464">
    <property type="entry name" value="Glyphos_transf"/>
    <property type="match status" value="1"/>
</dbReference>
<proteinExistence type="predicted"/>